<dbReference type="OrthoDB" id="7354650at2"/>
<dbReference type="Proteomes" id="UP000241421">
    <property type="component" value="Unassembled WGS sequence"/>
</dbReference>
<name>A0A2U2HET4_9BURK</name>
<sequence length="301" mass="33095">MLVVRNKRTCTRDHSTAPSAGLPSSTGNASSGRAWNCNHVEGEDAMTKSIMFLFAFMLAQAGQAAGGDTAPRQIRVAGDADWLPSIYRAHNGEARGGAIALLDKLAAALKVDVLVERDKPWARQLHEVETGRHDLVAGLYRTSQREAKFVFSEPYATEETRIFVPSGSKLTVNSLADLVGKVGVMPPSASFGAEFDQFARNHLRIREIRDIKIRLQLLSENKVDFMVFAKDDGLQKIKQLGFEGKIVVLPLAVATNDVCFAFSRRTVAQELLPRINELIRKMRGTGELDKLITAHNGAQPR</sequence>
<reference evidence="4 5" key="1">
    <citation type="submission" date="2018-04" db="EMBL/GenBank/DDBJ databases">
        <title>Massilia violaceinigra sp. nov., a novel purple-pigmented bacterium isolated from Tianshan glacier, Xinjiang, China.</title>
        <authorList>
            <person name="Wang H."/>
        </authorList>
    </citation>
    <scope>NUCLEOTIDE SEQUENCE [LARGE SCALE GENOMIC DNA]</scope>
    <source>
        <strain evidence="4 5">B448-2</strain>
    </source>
</reference>
<evidence type="ECO:0000313" key="5">
    <source>
        <dbReference type="Proteomes" id="UP000241421"/>
    </source>
</evidence>
<proteinExistence type="predicted"/>
<dbReference type="Gene3D" id="3.40.190.10">
    <property type="entry name" value="Periplasmic binding protein-like II"/>
    <property type="match status" value="2"/>
</dbReference>
<keyword evidence="5" id="KW-1185">Reference proteome</keyword>
<organism evidence="4 5">
    <name type="scientific">Massilia glaciei</name>
    <dbReference type="NCBI Taxonomy" id="1524097"/>
    <lineage>
        <taxon>Bacteria</taxon>
        <taxon>Pseudomonadati</taxon>
        <taxon>Pseudomonadota</taxon>
        <taxon>Betaproteobacteria</taxon>
        <taxon>Burkholderiales</taxon>
        <taxon>Oxalobacteraceae</taxon>
        <taxon>Telluria group</taxon>
        <taxon>Massilia</taxon>
    </lineage>
</organism>
<dbReference type="Pfam" id="PF00497">
    <property type="entry name" value="SBP_bac_3"/>
    <property type="match status" value="1"/>
</dbReference>
<feature type="domain" description="Solute-binding protein family 3/N-terminal" evidence="3">
    <location>
        <begin position="73"/>
        <end position="299"/>
    </location>
</feature>
<protein>
    <recommendedName>
        <fullName evidence="3">Solute-binding protein family 3/N-terminal domain-containing protein</fullName>
    </recommendedName>
</protein>
<dbReference type="SMART" id="SM00062">
    <property type="entry name" value="PBPb"/>
    <property type="match status" value="1"/>
</dbReference>
<accession>A0A2U2HET4</accession>
<dbReference type="InterPro" id="IPR001638">
    <property type="entry name" value="Solute-binding_3/MltF_N"/>
</dbReference>
<feature type="region of interest" description="Disordered" evidence="2">
    <location>
        <begin position="1"/>
        <end position="33"/>
    </location>
</feature>
<keyword evidence="1" id="KW-0732">Signal</keyword>
<comment type="caution">
    <text evidence="4">The sequence shown here is derived from an EMBL/GenBank/DDBJ whole genome shotgun (WGS) entry which is preliminary data.</text>
</comment>
<dbReference type="AlphaFoldDB" id="A0A2U2HET4"/>
<evidence type="ECO:0000313" key="4">
    <source>
        <dbReference type="EMBL" id="PWF42262.1"/>
    </source>
</evidence>
<feature type="compositionally biased region" description="Polar residues" evidence="2">
    <location>
        <begin position="16"/>
        <end position="33"/>
    </location>
</feature>
<evidence type="ECO:0000259" key="3">
    <source>
        <dbReference type="SMART" id="SM00062"/>
    </source>
</evidence>
<evidence type="ECO:0000256" key="1">
    <source>
        <dbReference type="ARBA" id="ARBA00022729"/>
    </source>
</evidence>
<dbReference type="PANTHER" id="PTHR35936:SF25">
    <property type="entry name" value="ABC TRANSPORTER SUBSTRATE-BINDING PROTEIN"/>
    <property type="match status" value="1"/>
</dbReference>
<dbReference type="EMBL" id="PXWF02000299">
    <property type="protein sequence ID" value="PWF42262.1"/>
    <property type="molecule type" value="Genomic_DNA"/>
</dbReference>
<dbReference type="SUPFAM" id="SSF53850">
    <property type="entry name" value="Periplasmic binding protein-like II"/>
    <property type="match status" value="1"/>
</dbReference>
<gene>
    <name evidence="4" type="ORF">C7C56_023040</name>
</gene>
<dbReference type="PANTHER" id="PTHR35936">
    <property type="entry name" value="MEMBRANE-BOUND LYTIC MUREIN TRANSGLYCOSYLASE F"/>
    <property type="match status" value="1"/>
</dbReference>
<evidence type="ECO:0000256" key="2">
    <source>
        <dbReference type="SAM" id="MobiDB-lite"/>
    </source>
</evidence>